<protein>
    <submittedName>
        <fullName evidence="1">Uncharacterized protein</fullName>
    </submittedName>
</protein>
<name>A0ABQ2WSX7_9ALTE</name>
<reference evidence="2" key="1">
    <citation type="journal article" date="2019" name="Int. J. Syst. Evol. Microbiol.">
        <title>The Global Catalogue of Microorganisms (GCM) 10K type strain sequencing project: providing services to taxonomists for standard genome sequencing and annotation.</title>
        <authorList>
            <consortium name="The Broad Institute Genomics Platform"/>
            <consortium name="The Broad Institute Genome Sequencing Center for Infectious Disease"/>
            <person name="Wu L."/>
            <person name="Ma J."/>
        </authorList>
    </citation>
    <scope>NUCLEOTIDE SEQUENCE [LARGE SCALE GENOMIC DNA]</scope>
    <source>
        <strain evidence="2">KCTC 23723</strain>
    </source>
</reference>
<organism evidence="1 2">
    <name type="scientific">Alishewanella tabrizica</name>
    <dbReference type="NCBI Taxonomy" id="671278"/>
    <lineage>
        <taxon>Bacteria</taxon>
        <taxon>Pseudomonadati</taxon>
        <taxon>Pseudomonadota</taxon>
        <taxon>Gammaproteobacteria</taxon>
        <taxon>Alteromonadales</taxon>
        <taxon>Alteromonadaceae</taxon>
        <taxon>Alishewanella</taxon>
    </lineage>
</organism>
<dbReference type="EMBL" id="BMYR01000016">
    <property type="protein sequence ID" value="GGW72358.1"/>
    <property type="molecule type" value="Genomic_DNA"/>
</dbReference>
<keyword evidence="2" id="KW-1185">Reference proteome</keyword>
<dbReference type="Proteomes" id="UP000634667">
    <property type="component" value="Unassembled WGS sequence"/>
</dbReference>
<comment type="caution">
    <text evidence="1">The sequence shown here is derived from an EMBL/GenBank/DDBJ whole genome shotgun (WGS) entry which is preliminary data.</text>
</comment>
<accession>A0ABQ2WSX7</accession>
<sequence>MDTVLKKTLVKIILTLQDDHHGCKEEAINLAKQALGCEIQHNDIREIINKISEERVDKIVSTLESIKNPV</sequence>
<proteinExistence type="predicted"/>
<evidence type="ECO:0000313" key="1">
    <source>
        <dbReference type="EMBL" id="GGW72358.1"/>
    </source>
</evidence>
<evidence type="ECO:0000313" key="2">
    <source>
        <dbReference type="Proteomes" id="UP000634667"/>
    </source>
</evidence>
<gene>
    <name evidence="1" type="ORF">GCM10008111_30580</name>
</gene>